<evidence type="ECO:0000313" key="3">
    <source>
        <dbReference type="Proteomes" id="UP000053573"/>
    </source>
</evidence>
<evidence type="ECO:0000256" key="1">
    <source>
        <dbReference type="SAM" id="MobiDB-lite"/>
    </source>
</evidence>
<organism evidence="2 3">
    <name type="scientific">Blastomyces silverae</name>
    <dbReference type="NCBI Taxonomy" id="2060906"/>
    <lineage>
        <taxon>Eukaryota</taxon>
        <taxon>Fungi</taxon>
        <taxon>Dikarya</taxon>
        <taxon>Ascomycota</taxon>
        <taxon>Pezizomycotina</taxon>
        <taxon>Eurotiomycetes</taxon>
        <taxon>Eurotiomycetidae</taxon>
        <taxon>Onygenales</taxon>
        <taxon>Ajellomycetaceae</taxon>
        <taxon>Blastomyces</taxon>
    </lineage>
</organism>
<feature type="compositionally biased region" description="Polar residues" evidence="1">
    <location>
        <begin position="71"/>
        <end position="81"/>
    </location>
</feature>
<evidence type="ECO:0000313" key="2">
    <source>
        <dbReference type="EMBL" id="KLJ07177.1"/>
    </source>
</evidence>
<proteinExistence type="predicted"/>
<accession>A0A0H1B847</accession>
<gene>
    <name evidence="2" type="ORF">EMPG_17329</name>
</gene>
<protein>
    <submittedName>
        <fullName evidence="2">Uncharacterized protein</fullName>
    </submittedName>
</protein>
<reference evidence="3" key="1">
    <citation type="journal article" date="2015" name="PLoS Genet.">
        <title>The dynamic genome and transcriptome of the human fungal pathogen Blastomyces and close relative Emmonsia.</title>
        <authorList>
            <person name="Munoz J.F."/>
            <person name="Gauthier G.M."/>
            <person name="Desjardins C.A."/>
            <person name="Gallo J.E."/>
            <person name="Holder J."/>
            <person name="Sullivan T.D."/>
            <person name="Marty A.J."/>
            <person name="Carmen J.C."/>
            <person name="Chen Z."/>
            <person name="Ding L."/>
            <person name="Gujja S."/>
            <person name="Magrini V."/>
            <person name="Misas E."/>
            <person name="Mitreva M."/>
            <person name="Priest M."/>
            <person name="Saif S."/>
            <person name="Whiston E.A."/>
            <person name="Young S."/>
            <person name="Zeng Q."/>
            <person name="Goldman W.E."/>
            <person name="Mardis E.R."/>
            <person name="Taylor J.W."/>
            <person name="McEwen J.G."/>
            <person name="Clay O.K."/>
            <person name="Klein B.S."/>
            <person name="Cuomo C.A."/>
        </authorList>
    </citation>
    <scope>NUCLEOTIDE SEQUENCE [LARGE SCALE GENOMIC DNA]</scope>
    <source>
        <strain evidence="3">UAMH 139</strain>
    </source>
</reference>
<dbReference type="EMBL" id="LDEV01002888">
    <property type="protein sequence ID" value="KLJ07177.1"/>
    <property type="molecule type" value="Genomic_DNA"/>
</dbReference>
<dbReference type="AlphaFoldDB" id="A0A0H1B847"/>
<keyword evidence="3" id="KW-1185">Reference proteome</keyword>
<dbReference type="Proteomes" id="UP000053573">
    <property type="component" value="Unassembled WGS sequence"/>
</dbReference>
<sequence length="132" mass="14172">MSNLTIRPASHTRPIQGVGLKSATLDWYSFLFGAMDSFPRAYLSIKQQPAVYGKPASGPAGRDRQGRATGFNDTTTRQSESTARKGVTVIKYRSREHCGKGTSSASAPTNYSIHGAWKDGGNASNIHTKVPA</sequence>
<feature type="region of interest" description="Disordered" evidence="1">
    <location>
        <begin position="50"/>
        <end position="86"/>
    </location>
</feature>
<dbReference type="OrthoDB" id="10548380at2759"/>
<name>A0A0H1B847_9EURO</name>
<comment type="caution">
    <text evidence="2">The sequence shown here is derived from an EMBL/GenBank/DDBJ whole genome shotgun (WGS) entry which is preliminary data.</text>
</comment>